<protein>
    <submittedName>
        <fullName evidence="4">Imidazolonepropionase-like amidohydrolase</fullName>
    </submittedName>
    <submittedName>
        <fullName evidence="3">Xaa-Pro dipeptidase</fullName>
    </submittedName>
</protein>
<accession>A0AAD1G177</accession>
<dbReference type="Gene3D" id="2.30.40.10">
    <property type="entry name" value="Urease, subunit C, domain 1"/>
    <property type="match status" value="2"/>
</dbReference>
<dbReference type="SUPFAM" id="SSF51338">
    <property type="entry name" value="Composite domain of metallo-dependent hydrolases"/>
    <property type="match status" value="1"/>
</dbReference>
<evidence type="ECO:0000313" key="6">
    <source>
        <dbReference type="Proteomes" id="UP000276029"/>
    </source>
</evidence>
<proteinExistence type="predicted"/>
<keyword evidence="6" id="KW-1185">Reference proteome</keyword>
<evidence type="ECO:0000259" key="2">
    <source>
        <dbReference type="Pfam" id="PF01979"/>
    </source>
</evidence>
<dbReference type="KEGG" id="smic:SmB9_20480"/>
<dbReference type="RefSeq" id="WP_121047869.1">
    <property type="nucleotide sequence ID" value="NZ_AP018711.1"/>
</dbReference>
<dbReference type="AlphaFoldDB" id="A0AAD1G177"/>
<dbReference type="Proteomes" id="UP000275727">
    <property type="component" value="Chromosome"/>
</dbReference>
<organism evidence="3 5">
    <name type="scientific">Sphingosinicella microcystinivorans</name>
    <dbReference type="NCBI Taxonomy" id="335406"/>
    <lineage>
        <taxon>Bacteria</taxon>
        <taxon>Pseudomonadati</taxon>
        <taxon>Pseudomonadota</taxon>
        <taxon>Alphaproteobacteria</taxon>
        <taxon>Sphingomonadales</taxon>
        <taxon>Sphingosinicellaceae</taxon>
        <taxon>Sphingosinicella</taxon>
    </lineage>
</organism>
<dbReference type="SUPFAM" id="SSF51556">
    <property type="entry name" value="Metallo-dependent hydrolases"/>
    <property type="match status" value="1"/>
</dbReference>
<reference evidence="3 5" key="1">
    <citation type="submission" date="2018-06" db="EMBL/GenBank/DDBJ databases">
        <title>Complete Genome Sequence of the Microcystin-Degrading Bacterium Sphingosinicella microcystinivorans Strain B-9.</title>
        <authorList>
            <person name="Jin H."/>
            <person name="Nishizawa T."/>
            <person name="Guo Y."/>
            <person name="Nishizawa A."/>
            <person name="Park H."/>
            <person name="Kato H."/>
            <person name="Tsuji K."/>
            <person name="Harada K."/>
        </authorList>
    </citation>
    <scope>NUCLEOTIDE SEQUENCE [LARGE SCALE GENOMIC DNA]</scope>
    <source>
        <strain evidence="3 5">B9</strain>
    </source>
</reference>
<dbReference type="EMBL" id="AP018711">
    <property type="protein sequence ID" value="BBE34390.1"/>
    <property type="molecule type" value="Genomic_DNA"/>
</dbReference>
<reference evidence="4 6" key="2">
    <citation type="submission" date="2018-10" db="EMBL/GenBank/DDBJ databases">
        <title>Genomic Encyclopedia of Type Strains, Phase IV (KMG-IV): sequencing the most valuable type-strain genomes for metagenomic binning, comparative biology and taxonomic classification.</title>
        <authorList>
            <person name="Goeker M."/>
        </authorList>
    </citation>
    <scope>NUCLEOTIDE SEQUENCE [LARGE SCALE GENOMIC DNA]</scope>
    <source>
        <strain evidence="4 6">DSM 19791</strain>
    </source>
</reference>
<dbReference type="InterPro" id="IPR032466">
    <property type="entry name" value="Metal_Hydrolase"/>
</dbReference>
<gene>
    <name evidence="4" type="ORF">DFR51_0980</name>
    <name evidence="3" type="ORF">SmB9_20480</name>
</gene>
<evidence type="ECO:0000313" key="4">
    <source>
        <dbReference type="EMBL" id="RKS91416.1"/>
    </source>
</evidence>
<dbReference type="InterPro" id="IPR006680">
    <property type="entry name" value="Amidohydro-rel"/>
</dbReference>
<dbReference type="CDD" id="cd01299">
    <property type="entry name" value="Met_dep_hydrolase_A"/>
    <property type="match status" value="1"/>
</dbReference>
<dbReference type="InterPro" id="IPR011059">
    <property type="entry name" value="Metal-dep_hydrolase_composite"/>
</dbReference>
<dbReference type="GO" id="GO:0016810">
    <property type="term" value="F:hydrolase activity, acting on carbon-nitrogen (but not peptide) bonds"/>
    <property type="evidence" value="ECO:0007669"/>
    <property type="project" value="InterPro"/>
</dbReference>
<dbReference type="Pfam" id="PF01979">
    <property type="entry name" value="Amidohydro_1"/>
    <property type="match status" value="1"/>
</dbReference>
<dbReference type="PANTHER" id="PTHR43135">
    <property type="entry name" value="ALPHA-D-RIBOSE 1-METHYLPHOSPHONATE 5-TRIPHOSPHATE DIPHOSPHATASE"/>
    <property type="match status" value="1"/>
</dbReference>
<dbReference type="InterPro" id="IPR057744">
    <property type="entry name" value="OTAase-like"/>
</dbReference>
<evidence type="ECO:0000256" key="1">
    <source>
        <dbReference type="SAM" id="SignalP"/>
    </source>
</evidence>
<feature type="signal peptide" evidence="1">
    <location>
        <begin position="1"/>
        <end position="19"/>
    </location>
</feature>
<name>A0AAD1G177_SPHMI</name>
<keyword evidence="1" id="KW-0732">Signal</keyword>
<evidence type="ECO:0000313" key="5">
    <source>
        <dbReference type="Proteomes" id="UP000275727"/>
    </source>
</evidence>
<sequence length="430" mass="44680">MKRRSAIIFAALLMPLAQAAGAATFIQAGNLIDGKADAPLGPHTIVVDEGRIVRVAVGKVAPGAGDTLIDLSGHSVMPGLMDMHTHLSSESGPASYTDPFALGPADFAYKIEKYARVTLMAGFTLVRDLGDAYGVSIALRKAIDRGDVVGPHIFTSGAPIASTGGHGDPTNGISPALGLKTPGATEGVVDSADEARKAVRQRYKDGADLIKITATGGVMSLAKNSQNAQFTPDELAAIVATARDYGMHVAAHAHGLDGLRRAVAAGVSTIEHGTYLDDETMRQMKTKGIYLVPTLMAGDWITEKAKTPGALPDVVRPKAAAIGPRMSGTFARAYRLGVPILFCTDSGVSAHGDNAREFELMVAAGMPPMAAIRAATSEPAKFLGIADRQGRIAAGMAADIVAVPGNPVEDIALMRKVDFVMIGGKIVKQP</sequence>
<dbReference type="Gene3D" id="3.20.20.140">
    <property type="entry name" value="Metal-dependent hydrolases"/>
    <property type="match status" value="1"/>
</dbReference>
<feature type="domain" description="Amidohydrolase-related" evidence="2">
    <location>
        <begin position="76"/>
        <end position="427"/>
    </location>
</feature>
<dbReference type="Proteomes" id="UP000276029">
    <property type="component" value="Unassembled WGS sequence"/>
</dbReference>
<dbReference type="PANTHER" id="PTHR43135:SF3">
    <property type="entry name" value="ALPHA-D-RIBOSE 1-METHYLPHOSPHONATE 5-TRIPHOSPHATE DIPHOSPHATASE"/>
    <property type="match status" value="1"/>
</dbReference>
<evidence type="ECO:0000313" key="3">
    <source>
        <dbReference type="EMBL" id="BBE34390.1"/>
    </source>
</evidence>
<dbReference type="InterPro" id="IPR051781">
    <property type="entry name" value="Metallo-dep_Hydrolase"/>
</dbReference>
<feature type="chain" id="PRO_5042234305" evidence="1">
    <location>
        <begin position="20"/>
        <end position="430"/>
    </location>
</feature>
<dbReference type="EMBL" id="RBWX01000007">
    <property type="protein sequence ID" value="RKS91416.1"/>
    <property type="molecule type" value="Genomic_DNA"/>
</dbReference>